<evidence type="ECO:0000313" key="3">
    <source>
        <dbReference type="EMBL" id="TQS44736.1"/>
    </source>
</evidence>
<comment type="caution">
    <text evidence="3">The sequence shown here is derived from an EMBL/GenBank/DDBJ whole genome shotgun (WGS) entry which is preliminary data.</text>
</comment>
<reference evidence="3 4" key="1">
    <citation type="submission" date="2019-07" db="EMBL/GenBank/DDBJ databases">
        <title>Cryptosporangium phraense sp. nov., isolated from plant litter.</title>
        <authorList>
            <person name="Suriyachadkun C."/>
        </authorList>
    </citation>
    <scope>NUCLEOTIDE SEQUENCE [LARGE SCALE GENOMIC DNA]</scope>
    <source>
        <strain evidence="3 4">A-T 5661</strain>
    </source>
</reference>
<dbReference type="InParanoid" id="A0A545ATT3"/>
<comment type="similarity">
    <text evidence="1">Belongs to the cycloisomerase 2 family.</text>
</comment>
<dbReference type="GO" id="GO:0017057">
    <property type="term" value="F:6-phosphogluconolactonase activity"/>
    <property type="evidence" value="ECO:0007669"/>
    <property type="project" value="TreeGrafter"/>
</dbReference>
<evidence type="ECO:0000313" key="4">
    <source>
        <dbReference type="Proteomes" id="UP000317982"/>
    </source>
</evidence>
<name>A0A545ATT3_9ACTN</name>
<dbReference type="InterPro" id="IPR050282">
    <property type="entry name" value="Cycloisomerase_2"/>
</dbReference>
<accession>A0A545ATT3</accession>
<dbReference type="SUPFAM" id="SSF51004">
    <property type="entry name" value="C-terminal (heme d1) domain of cytochrome cd1-nitrite reductase"/>
    <property type="match status" value="1"/>
</dbReference>
<dbReference type="Pfam" id="PF10282">
    <property type="entry name" value="Lactonase"/>
    <property type="match status" value="1"/>
</dbReference>
<dbReference type="OrthoDB" id="9790815at2"/>
<proteinExistence type="inferred from homology"/>
<dbReference type="PANTHER" id="PTHR30344:SF1">
    <property type="entry name" value="6-PHOSPHOGLUCONOLACTONASE"/>
    <property type="match status" value="1"/>
</dbReference>
<dbReference type="EMBL" id="VIRS01000007">
    <property type="protein sequence ID" value="TQS44736.1"/>
    <property type="molecule type" value="Genomic_DNA"/>
</dbReference>
<gene>
    <name evidence="3" type="ORF">FL583_12265</name>
</gene>
<dbReference type="InterPro" id="IPR015943">
    <property type="entry name" value="WD40/YVTN_repeat-like_dom_sf"/>
</dbReference>
<evidence type="ECO:0000256" key="2">
    <source>
        <dbReference type="SAM" id="MobiDB-lite"/>
    </source>
</evidence>
<dbReference type="InterPro" id="IPR011048">
    <property type="entry name" value="Haem_d1_sf"/>
</dbReference>
<dbReference type="InterPro" id="IPR019405">
    <property type="entry name" value="Lactonase_7-beta_prop"/>
</dbReference>
<dbReference type="Proteomes" id="UP000317982">
    <property type="component" value="Unassembled WGS sequence"/>
</dbReference>
<sequence length="313" mass="31559">MTRLVVGTYTADMNGSGAGLLVRPGGALDTPSPSYVIASAGVLYAVNEGAGTVSSYALGPGGAPELRSTASTGGTWPCHLALADGYLLAANYGSGSVSVHPVADGIVGPATDLVRHSGSGPDADRQEGPHAHQVVPGPDGRVTVVDLGIDRLVEYRLASGRLERLAETVLPPGSGPRHVVTHPSGRRYVAAELGSAVLTLEGGSVVASTPATAKDGPNQPSAIVLTGDHLYLANRGADTIAAFRLDSRGVPAPLAEVPCGGAWPRDLALVGGGLVAANERSHGLAYFDLVDGVPVPTGRVDEVGSPTCVLPLP</sequence>
<feature type="region of interest" description="Disordered" evidence="2">
    <location>
        <begin position="111"/>
        <end position="139"/>
    </location>
</feature>
<dbReference type="GO" id="GO:0005829">
    <property type="term" value="C:cytosol"/>
    <property type="evidence" value="ECO:0007669"/>
    <property type="project" value="TreeGrafter"/>
</dbReference>
<evidence type="ECO:0000256" key="1">
    <source>
        <dbReference type="ARBA" id="ARBA00005564"/>
    </source>
</evidence>
<protein>
    <submittedName>
        <fullName evidence="3">Lactonase family protein</fullName>
    </submittedName>
</protein>
<dbReference type="AlphaFoldDB" id="A0A545ATT3"/>
<dbReference type="PANTHER" id="PTHR30344">
    <property type="entry name" value="6-PHOSPHOGLUCONOLACTONASE-RELATED"/>
    <property type="match status" value="1"/>
</dbReference>
<organism evidence="3 4">
    <name type="scientific">Cryptosporangium phraense</name>
    <dbReference type="NCBI Taxonomy" id="2593070"/>
    <lineage>
        <taxon>Bacteria</taxon>
        <taxon>Bacillati</taxon>
        <taxon>Actinomycetota</taxon>
        <taxon>Actinomycetes</taxon>
        <taxon>Cryptosporangiales</taxon>
        <taxon>Cryptosporangiaceae</taxon>
        <taxon>Cryptosporangium</taxon>
    </lineage>
</organism>
<dbReference type="RefSeq" id="WP_142704718.1">
    <property type="nucleotide sequence ID" value="NZ_VIRS01000007.1"/>
</dbReference>
<dbReference type="Gene3D" id="2.130.10.10">
    <property type="entry name" value="YVTN repeat-like/Quinoprotein amine dehydrogenase"/>
    <property type="match status" value="1"/>
</dbReference>
<keyword evidence="4" id="KW-1185">Reference proteome</keyword>